<dbReference type="EMBL" id="JXTC01000141">
    <property type="protein sequence ID" value="PON85844.1"/>
    <property type="molecule type" value="Genomic_DNA"/>
</dbReference>
<dbReference type="Proteomes" id="UP000237000">
    <property type="component" value="Unassembled WGS sequence"/>
</dbReference>
<dbReference type="PANTHER" id="PTHR42648:SF28">
    <property type="entry name" value="TRANSPOSON-ENCODED PROTEIN WITH RIBONUCLEASE H-LIKE AND RETROVIRUS ZINC FINGER-LIKE DOMAINS"/>
    <property type="match status" value="1"/>
</dbReference>
<dbReference type="GO" id="GO:0003676">
    <property type="term" value="F:nucleic acid binding"/>
    <property type="evidence" value="ECO:0007669"/>
    <property type="project" value="InterPro"/>
</dbReference>
<gene>
    <name evidence="1" type="ORF">TorRG33x02_183080</name>
</gene>
<protein>
    <submittedName>
        <fullName evidence="1">Ribonuclease H-like domain containing protein</fullName>
    </submittedName>
</protein>
<proteinExistence type="predicted"/>
<comment type="caution">
    <text evidence="1">The sequence shown here is derived from an EMBL/GenBank/DDBJ whole genome shotgun (WGS) entry which is preliminary data.</text>
</comment>
<dbReference type="InterPro" id="IPR036397">
    <property type="entry name" value="RNaseH_sf"/>
</dbReference>
<dbReference type="PANTHER" id="PTHR42648">
    <property type="entry name" value="TRANSPOSASE, PUTATIVE-RELATED"/>
    <property type="match status" value="1"/>
</dbReference>
<dbReference type="OrthoDB" id="1166717at2759"/>
<dbReference type="InterPro" id="IPR012337">
    <property type="entry name" value="RNaseH-like_sf"/>
</dbReference>
<dbReference type="Gene3D" id="3.30.420.10">
    <property type="entry name" value="Ribonuclease H-like superfamily/Ribonuclease H"/>
    <property type="match status" value="1"/>
</dbReference>
<dbReference type="InParanoid" id="A0A2P5EJY5"/>
<accession>A0A2P5EJY5</accession>
<organism evidence="1 2">
    <name type="scientific">Trema orientale</name>
    <name type="common">Charcoal tree</name>
    <name type="synonym">Celtis orientalis</name>
    <dbReference type="NCBI Taxonomy" id="63057"/>
    <lineage>
        <taxon>Eukaryota</taxon>
        <taxon>Viridiplantae</taxon>
        <taxon>Streptophyta</taxon>
        <taxon>Embryophyta</taxon>
        <taxon>Tracheophyta</taxon>
        <taxon>Spermatophyta</taxon>
        <taxon>Magnoliopsida</taxon>
        <taxon>eudicotyledons</taxon>
        <taxon>Gunneridae</taxon>
        <taxon>Pentapetalae</taxon>
        <taxon>rosids</taxon>
        <taxon>fabids</taxon>
        <taxon>Rosales</taxon>
        <taxon>Cannabaceae</taxon>
        <taxon>Trema</taxon>
    </lineage>
</organism>
<dbReference type="SUPFAM" id="SSF53098">
    <property type="entry name" value="Ribonuclease H-like"/>
    <property type="match status" value="1"/>
</dbReference>
<name>A0A2P5EJY5_TREOI</name>
<evidence type="ECO:0000313" key="2">
    <source>
        <dbReference type="Proteomes" id="UP000237000"/>
    </source>
</evidence>
<sequence>MTILFAIIHSDVWGPSLVQNIFGARWFVSFINDCTRVTWVYLLKQKSDVSSTFQNFFQMVKNQFGVDIKSSVR</sequence>
<evidence type="ECO:0000313" key="1">
    <source>
        <dbReference type="EMBL" id="PON85844.1"/>
    </source>
</evidence>
<dbReference type="STRING" id="63057.A0A2P5EJY5"/>
<keyword evidence="2" id="KW-1185">Reference proteome</keyword>
<reference evidence="2" key="1">
    <citation type="submission" date="2016-06" db="EMBL/GenBank/DDBJ databases">
        <title>Parallel loss of symbiosis genes in relatives of nitrogen-fixing non-legume Parasponia.</title>
        <authorList>
            <person name="Van Velzen R."/>
            <person name="Holmer R."/>
            <person name="Bu F."/>
            <person name="Rutten L."/>
            <person name="Van Zeijl A."/>
            <person name="Liu W."/>
            <person name="Santuari L."/>
            <person name="Cao Q."/>
            <person name="Sharma T."/>
            <person name="Shen D."/>
            <person name="Roswanjaya Y."/>
            <person name="Wardhani T."/>
            <person name="Kalhor M.S."/>
            <person name="Jansen J."/>
            <person name="Van den Hoogen J."/>
            <person name="Gungor B."/>
            <person name="Hartog M."/>
            <person name="Hontelez J."/>
            <person name="Verver J."/>
            <person name="Yang W.-C."/>
            <person name="Schijlen E."/>
            <person name="Repin R."/>
            <person name="Schilthuizen M."/>
            <person name="Schranz E."/>
            <person name="Heidstra R."/>
            <person name="Miyata K."/>
            <person name="Fedorova E."/>
            <person name="Kohlen W."/>
            <person name="Bisseling T."/>
            <person name="Smit S."/>
            <person name="Geurts R."/>
        </authorList>
    </citation>
    <scope>NUCLEOTIDE SEQUENCE [LARGE SCALE GENOMIC DNA]</scope>
    <source>
        <strain evidence="2">cv. RG33-2</strain>
    </source>
</reference>
<dbReference type="InterPro" id="IPR039537">
    <property type="entry name" value="Retrotran_Ty1/copia-like"/>
</dbReference>
<dbReference type="AlphaFoldDB" id="A0A2P5EJY5"/>